<keyword evidence="2" id="KW-1185">Reference proteome</keyword>
<sequence length="86" mass="9866">MAFLILHTSKTDDILQCNGMLNNLLRTTLPVYIIQSIKTLLLKPPKISAVRHRDKIVMNVDVIHIGSLLNCNKRNISLSHRYLLEM</sequence>
<comment type="caution">
    <text evidence="1">The sequence shown here is derived from an EMBL/GenBank/DDBJ whole genome shotgun (WGS) entry which is preliminary data.</text>
</comment>
<proteinExistence type="predicted"/>
<evidence type="ECO:0000313" key="2">
    <source>
        <dbReference type="Proteomes" id="UP001381693"/>
    </source>
</evidence>
<name>A0AAN8X358_HALRR</name>
<dbReference type="EMBL" id="JAXCGZ010010264">
    <property type="protein sequence ID" value="KAK7075677.1"/>
    <property type="molecule type" value="Genomic_DNA"/>
</dbReference>
<organism evidence="1 2">
    <name type="scientific">Halocaridina rubra</name>
    <name type="common">Hawaiian red shrimp</name>
    <dbReference type="NCBI Taxonomy" id="373956"/>
    <lineage>
        <taxon>Eukaryota</taxon>
        <taxon>Metazoa</taxon>
        <taxon>Ecdysozoa</taxon>
        <taxon>Arthropoda</taxon>
        <taxon>Crustacea</taxon>
        <taxon>Multicrustacea</taxon>
        <taxon>Malacostraca</taxon>
        <taxon>Eumalacostraca</taxon>
        <taxon>Eucarida</taxon>
        <taxon>Decapoda</taxon>
        <taxon>Pleocyemata</taxon>
        <taxon>Caridea</taxon>
        <taxon>Atyoidea</taxon>
        <taxon>Atyidae</taxon>
        <taxon>Halocaridina</taxon>
    </lineage>
</organism>
<reference evidence="1 2" key="1">
    <citation type="submission" date="2023-11" db="EMBL/GenBank/DDBJ databases">
        <title>Halocaridina rubra genome assembly.</title>
        <authorList>
            <person name="Smith C."/>
        </authorList>
    </citation>
    <scope>NUCLEOTIDE SEQUENCE [LARGE SCALE GENOMIC DNA]</scope>
    <source>
        <strain evidence="1">EP-1</strain>
        <tissue evidence="1">Whole</tissue>
    </source>
</reference>
<dbReference type="AlphaFoldDB" id="A0AAN8X358"/>
<protein>
    <submittedName>
        <fullName evidence="1">Uncharacterized protein</fullName>
    </submittedName>
</protein>
<gene>
    <name evidence="1" type="ORF">SK128_017006</name>
</gene>
<dbReference type="Proteomes" id="UP001381693">
    <property type="component" value="Unassembled WGS sequence"/>
</dbReference>
<evidence type="ECO:0000313" key="1">
    <source>
        <dbReference type="EMBL" id="KAK7075677.1"/>
    </source>
</evidence>
<accession>A0AAN8X358</accession>